<evidence type="ECO:0000313" key="4">
    <source>
        <dbReference type="EMBL" id="KKK74552.1"/>
    </source>
</evidence>
<evidence type="ECO:0000256" key="3">
    <source>
        <dbReference type="ARBA" id="ARBA00022691"/>
    </source>
</evidence>
<dbReference type="GO" id="GO:0043565">
    <property type="term" value="F:sequence-specific DNA binding"/>
    <property type="evidence" value="ECO:0007669"/>
    <property type="project" value="TreeGrafter"/>
</dbReference>
<dbReference type="Gene3D" id="3.40.50.150">
    <property type="entry name" value="Vaccinia Virus protein VP39"/>
    <property type="match status" value="1"/>
</dbReference>
<dbReference type="GO" id="GO:0009307">
    <property type="term" value="P:DNA restriction-modification system"/>
    <property type="evidence" value="ECO:0007669"/>
    <property type="project" value="InterPro"/>
</dbReference>
<evidence type="ECO:0008006" key="5">
    <source>
        <dbReference type="Google" id="ProtNLM"/>
    </source>
</evidence>
<dbReference type="EMBL" id="LAZR01056265">
    <property type="protein sequence ID" value="KKK74552.1"/>
    <property type="molecule type" value="Genomic_DNA"/>
</dbReference>
<dbReference type="SUPFAM" id="SSF53335">
    <property type="entry name" value="S-adenosyl-L-methionine-dependent methyltransferases"/>
    <property type="match status" value="1"/>
</dbReference>
<dbReference type="InterPro" id="IPR029063">
    <property type="entry name" value="SAM-dependent_MTases_sf"/>
</dbReference>
<keyword evidence="3" id="KW-0949">S-adenosyl-L-methionine</keyword>
<reference evidence="4" key="1">
    <citation type="journal article" date="2015" name="Nature">
        <title>Complex archaea that bridge the gap between prokaryotes and eukaryotes.</title>
        <authorList>
            <person name="Spang A."/>
            <person name="Saw J.H."/>
            <person name="Jorgensen S.L."/>
            <person name="Zaremba-Niedzwiedzka K."/>
            <person name="Martijn J."/>
            <person name="Lind A.E."/>
            <person name="van Eijk R."/>
            <person name="Schleper C."/>
            <person name="Guy L."/>
            <person name="Ettema T.J."/>
        </authorList>
    </citation>
    <scope>NUCLEOTIDE SEQUENCE</scope>
</reference>
<organism evidence="4">
    <name type="scientific">marine sediment metagenome</name>
    <dbReference type="NCBI Taxonomy" id="412755"/>
    <lineage>
        <taxon>unclassified sequences</taxon>
        <taxon>metagenomes</taxon>
        <taxon>ecological metagenomes</taxon>
    </lineage>
</organism>
<dbReference type="PANTHER" id="PTHR30481">
    <property type="entry name" value="DNA ADENINE METHYLASE"/>
    <property type="match status" value="1"/>
</dbReference>
<evidence type="ECO:0000256" key="1">
    <source>
        <dbReference type="ARBA" id="ARBA00022603"/>
    </source>
</evidence>
<comment type="caution">
    <text evidence="4">The sequence shown here is derived from an EMBL/GenBank/DDBJ whole genome shotgun (WGS) entry which is preliminary data.</text>
</comment>
<keyword evidence="2" id="KW-0808">Transferase</keyword>
<gene>
    <name evidence="4" type="ORF">LCGC14_2882630</name>
</gene>
<protein>
    <recommendedName>
        <fullName evidence="5">DNA adenine methylase</fullName>
    </recommendedName>
</protein>
<dbReference type="AlphaFoldDB" id="A0A0F8XZM8"/>
<sequence length="222" mass="24870">MLVVIPLRKIFERLKASSPGGLLENFHRFLYLNAFSASSTGTDFSEGSKRTLEPKIARMDRLAERLKGVEITSSDFREVIDQHDGPGTFFYIDPPYPTQQGALKTDLKTSDIVEAVKKIRGKFILSLPDDKETREAFRGFEIQKVSVRRTMNMANPHVDGELLIANFRMVAKSEDTGRIAASVESVVWEAVGELDHGFLESLPDGGAAYWTERKRLESATSE</sequence>
<dbReference type="InterPro" id="IPR012327">
    <property type="entry name" value="MeTrfase_D12"/>
</dbReference>
<dbReference type="GO" id="GO:0006298">
    <property type="term" value="P:mismatch repair"/>
    <property type="evidence" value="ECO:0007669"/>
    <property type="project" value="TreeGrafter"/>
</dbReference>
<name>A0A0F8XZM8_9ZZZZ</name>
<dbReference type="GO" id="GO:0009007">
    <property type="term" value="F:site-specific DNA-methyltransferase (adenine-specific) activity"/>
    <property type="evidence" value="ECO:0007669"/>
    <property type="project" value="UniProtKB-EC"/>
</dbReference>
<dbReference type="Pfam" id="PF02086">
    <property type="entry name" value="MethyltransfD12"/>
    <property type="match status" value="1"/>
</dbReference>
<proteinExistence type="predicted"/>
<accession>A0A0F8XZM8</accession>
<dbReference type="GO" id="GO:0032259">
    <property type="term" value="P:methylation"/>
    <property type="evidence" value="ECO:0007669"/>
    <property type="project" value="UniProtKB-KW"/>
</dbReference>
<keyword evidence="1" id="KW-0489">Methyltransferase</keyword>
<dbReference type="GO" id="GO:1904047">
    <property type="term" value="F:S-adenosyl-L-methionine binding"/>
    <property type="evidence" value="ECO:0007669"/>
    <property type="project" value="TreeGrafter"/>
</dbReference>
<evidence type="ECO:0000256" key="2">
    <source>
        <dbReference type="ARBA" id="ARBA00022679"/>
    </source>
</evidence>